<protein>
    <submittedName>
        <fullName evidence="2">Uncharacterized protein</fullName>
    </submittedName>
</protein>
<accession>A0A6N2RWQ5</accession>
<organism evidence="2">
    <name type="scientific">Blautia glucerasea</name>
    <dbReference type="NCBI Taxonomy" id="536633"/>
    <lineage>
        <taxon>Bacteria</taxon>
        <taxon>Bacillati</taxon>
        <taxon>Bacillota</taxon>
        <taxon>Clostridia</taxon>
        <taxon>Lachnospirales</taxon>
        <taxon>Lachnospiraceae</taxon>
        <taxon>Blautia</taxon>
    </lineage>
</organism>
<dbReference type="EMBL" id="CACRST010000009">
    <property type="protein sequence ID" value="VYS85753.1"/>
    <property type="molecule type" value="Genomic_DNA"/>
</dbReference>
<sequence length="49" mass="5711">MTLIQLVYLVSMAVIIIFCMVAYVRDHSRYENGIFSQSRLLSLVWISET</sequence>
<dbReference type="AlphaFoldDB" id="A0A6N2RWQ5"/>
<keyword evidence="1" id="KW-0472">Membrane</keyword>
<keyword evidence="1" id="KW-1133">Transmembrane helix</keyword>
<gene>
    <name evidence="2" type="ORF">BGLFYP119_00870</name>
</gene>
<proteinExistence type="predicted"/>
<feature type="transmembrane region" description="Helical" evidence="1">
    <location>
        <begin position="6"/>
        <end position="24"/>
    </location>
</feature>
<evidence type="ECO:0000256" key="1">
    <source>
        <dbReference type="SAM" id="Phobius"/>
    </source>
</evidence>
<name>A0A6N2RWQ5_9FIRM</name>
<keyword evidence="1" id="KW-0812">Transmembrane</keyword>
<reference evidence="2" key="1">
    <citation type="submission" date="2019-11" db="EMBL/GenBank/DDBJ databases">
        <authorList>
            <person name="Feng L."/>
        </authorList>
    </citation>
    <scope>NUCLEOTIDE SEQUENCE</scope>
    <source>
        <strain evidence="2">BgluceraseaLFYP119</strain>
    </source>
</reference>
<evidence type="ECO:0000313" key="2">
    <source>
        <dbReference type="EMBL" id="VYS85753.1"/>
    </source>
</evidence>